<dbReference type="InterPro" id="IPR023346">
    <property type="entry name" value="Lysozyme-like_dom_sf"/>
</dbReference>
<gene>
    <name evidence="1" type="ORF">NAEGRDRAFT_80036</name>
</gene>
<evidence type="ECO:0000313" key="1">
    <source>
        <dbReference type="EMBL" id="EFC43438.1"/>
    </source>
</evidence>
<dbReference type="KEGG" id="ngr:NAEGRDRAFT_80036"/>
<protein>
    <submittedName>
        <fullName evidence="1">Muramidase</fullName>
    </submittedName>
</protein>
<keyword evidence="2" id="KW-1185">Reference proteome</keyword>
<dbReference type="EMBL" id="GG738873">
    <property type="protein sequence ID" value="EFC43438.1"/>
    <property type="molecule type" value="Genomic_DNA"/>
</dbReference>
<proteinExistence type="predicted"/>
<reference evidence="1 2" key="1">
    <citation type="journal article" date="2010" name="Cell">
        <title>The genome of Naegleria gruberi illuminates early eukaryotic versatility.</title>
        <authorList>
            <person name="Fritz-Laylin L.K."/>
            <person name="Prochnik S.E."/>
            <person name="Ginger M.L."/>
            <person name="Dacks J.B."/>
            <person name="Carpenter M.L."/>
            <person name="Field M.C."/>
            <person name="Kuo A."/>
            <person name="Paredez A."/>
            <person name="Chapman J."/>
            <person name="Pham J."/>
            <person name="Shu S."/>
            <person name="Neupane R."/>
            <person name="Cipriano M."/>
            <person name="Mancuso J."/>
            <person name="Tu H."/>
            <person name="Salamov A."/>
            <person name="Lindquist E."/>
            <person name="Shapiro H."/>
            <person name="Lucas S."/>
            <person name="Grigoriev I.V."/>
            <person name="Cande W.Z."/>
            <person name="Fulton C."/>
            <person name="Rokhsar D.S."/>
            <person name="Dawson S.C."/>
        </authorList>
    </citation>
    <scope>NUCLEOTIDE SEQUENCE [LARGE SCALE GENOMIC DNA]</scope>
    <source>
        <strain evidence="1 2">NEG-M</strain>
    </source>
</reference>
<dbReference type="SUPFAM" id="SSF53955">
    <property type="entry name" value="Lysozyme-like"/>
    <property type="match status" value="1"/>
</dbReference>
<accession>D2VI17</accession>
<dbReference type="InParanoid" id="D2VI17"/>
<dbReference type="Gene3D" id="1.10.530.10">
    <property type="match status" value="1"/>
</dbReference>
<sequence length="572" mass="64894">MNTHDENIQIEINSDDYNIDEISVVFSGGNLSVNKCYLKVKKKCNERFVVKLRELECCDLIIMNESKGKIVLEYDCLILNRLEISNNQQEEETVVENHSDVDFCELIIGDGCQFENYANLQVLNLLKGEGLVRNLGMMFFGKDVEIELNNLESVGIVKFPQLESFVKEFKLINGESEQNFTEPLPRGYNYLNRVALLKGLIGKNTKTKKPQILSDSILEYLKENPVNSSDDLSEKVNEYLLRVGGTEYVSTWVSTIAPNIRKTPSAQGEISEKLEPWTTVNVKSIYCGAGENEFWACLGEEAFVSTDFLKIKPKVNHLLYPNMKGSDLLSIYGPNEPFLNDNLKNQSNQEIIVVNTPILDSNLQSIGEKLAGDLVTVYEFTEINGKSLVKISPDEEHYIESDYLSSEMDKNLLNRNIRAFLELIAFCEATYTFGYNRLVNGTPTTDPFQTCYSHGIVNITSNLNTHPFILVSLNATLKSTAAGKYQYLNRTWHSLPKEIHNNLFTPYGQDRGAIALLMRRESLQAIKQGNIELALNLCNKEWASFPNSPYGQPTKKMEECLKKYSDFLSRLQ</sequence>
<dbReference type="VEuPathDB" id="AmoebaDB:NAEGRDRAFT_80036"/>
<dbReference type="GeneID" id="8853094"/>
<evidence type="ECO:0000313" key="2">
    <source>
        <dbReference type="Proteomes" id="UP000006671"/>
    </source>
</evidence>
<dbReference type="CDD" id="cd00736">
    <property type="entry name" value="lambda_lys-like"/>
    <property type="match status" value="1"/>
</dbReference>
<dbReference type="Proteomes" id="UP000006671">
    <property type="component" value="Unassembled WGS sequence"/>
</dbReference>
<dbReference type="RefSeq" id="XP_002676182.1">
    <property type="nucleotide sequence ID" value="XM_002676136.1"/>
</dbReference>
<dbReference type="AlphaFoldDB" id="D2VI17"/>
<organism evidence="2">
    <name type="scientific">Naegleria gruberi</name>
    <name type="common">Amoeba</name>
    <dbReference type="NCBI Taxonomy" id="5762"/>
    <lineage>
        <taxon>Eukaryota</taxon>
        <taxon>Discoba</taxon>
        <taxon>Heterolobosea</taxon>
        <taxon>Tetramitia</taxon>
        <taxon>Eutetramitia</taxon>
        <taxon>Vahlkampfiidae</taxon>
        <taxon>Naegleria</taxon>
    </lineage>
</organism>
<name>D2VI17_NAEGR</name>